<dbReference type="Proteomes" id="UP000748531">
    <property type="component" value="Unassembled WGS sequence"/>
</dbReference>
<name>A0A8J4SK27_9TREM</name>
<proteinExistence type="predicted"/>
<reference evidence="2" key="1">
    <citation type="submission" date="2019-05" db="EMBL/GenBank/DDBJ databases">
        <title>Annotation for the trematode Paragonimus heterotremus.</title>
        <authorList>
            <person name="Choi Y.-J."/>
        </authorList>
    </citation>
    <scope>NUCLEOTIDE SEQUENCE</scope>
    <source>
        <strain evidence="2">LC</strain>
    </source>
</reference>
<sequence>MIGDLLVVTANDGVLYVWERKSVDLEENKLTEAAAGGSTEKHPSHMQLAEL</sequence>
<keyword evidence="3" id="KW-1185">Reference proteome</keyword>
<evidence type="ECO:0000313" key="3">
    <source>
        <dbReference type="Proteomes" id="UP000748531"/>
    </source>
</evidence>
<protein>
    <submittedName>
        <fullName evidence="2">Uncharacterized protein</fullName>
    </submittedName>
</protein>
<evidence type="ECO:0000256" key="1">
    <source>
        <dbReference type="SAM" id="MobiDB-lite"/>
    </source>
</evidence>
<dbReference type="EMBL" id="LUCH01017952">
    <property type="protein sequence ID" value="KAF5394652.1"/>
    <property type="molecule type" value="Genomic_DNA"/>
</dbReference>
<feature type="region of interest" description="Disordered" evidence="1">
    <location>
        <begin position="32"/>
        <end position="51"/>
    </location>
</feature>
<accession>A0A8J4SK27</accession>
<comment type="caution">
    <text evidence="2">The sequence shown here is derived from an EMBL/GenBank/DDBJ whole genome shotgun (WGS) entry which is preliminary data.</text>
</comment>
<gene>
    <name evidence="2" type="ORF">PHET_10773</name>
</gene>
<dbReference type="OrthoDB" id="674604at2759"/>
<dbReference type="AlphaFoldDB" id="A0A8J4SK27"/>
<evidence type="ECO:0000313" key="2">
    <source>
        <dbReference type="EMBL" id="KAF5394652.1"/>
    </source>
</evidence>
<organism evidence="2 3">
    <name type="scientific">Paragonimus heterotremus</name>
    <dbReference type="NCBI Taxonomy" id="100268"/>
    <lineage>
        <taxon>Eukaryota</taxon>
        <taxon>Metazoa</taxon>
        <taxon>Spiralia</taxon>
        <taxon>Lophotrochozoa</taxon>
        <taxon>Platyhelminthes</taxon>
        <taxon>Trematoda</taxon>
        <taxon>Digenea</taxon>
        <taxon>Plagiorchiida</taxon>
        <taxon>Troglotremata</taxon>
        <taxon>Troglotrematidae</taxon>
        <taxon>Paragonimus</taxon>
    </lineage>
</organism>